<sequence length="461" mass="51253">MTYYSEVKFLEDCNPAMIERNAAEYKRMRDLLESVVPSVKKAKDDTEWVSPSRTHYDARLRDVNGLVTGLSDGFEKAWKALLRYADAVETAKNHFDNGVHCQEELAKVIAREAMPVTRTAQEAEPMRQWEDLRGTTGILDFLAELTVDVDAIMDEANRWHQQTSEAFERALKTEEPARDKCVAALQEAYETLPDFRGNFKDAAALLERVDALQQEARQAAGNPNTHLPGSGPKTDGIPKVGPDVLVSQQLMRIQELCKGLPEGTNNNYWLTSESDADRREWIKANKDIIAAAARESGLPPAMLAGIAWQEIGGKGRVWDDGAGLARGIADQGWFPVTPENLLPDRLAGSPDETSYGPMSIQVRRAAEVLGYDPANLTEPQRDQVVQALKDPAQNVFIASEYLAQVKAESEFADVPADQMTPEQYQELASRYNGGPGWQYDEAQAYGRGFMNDLDEAKQAMK</sequence>
<dbReference type="InterPro" id="IPR023346">
    <property type="entry name" value="Lysozyme-like_dom_sf"/>
</dbReference>
<dbReference type="RefSeq" id="WP_344385905.1">
    <property type="nucleotide sequence ID" value="NZ_BAAATA010000048.1"/>
</dbReference>
<evidence type="ECO:0000313" key="3">
    <source>
        <dbReference type="Proteomes" id="UP001501358"/>
    </source>
</evidence>
<name>A0ABN3MWB6_9ACTN</name>
<proteinExistence type="predicted"/>
<dbReference type="Proteomes" id="UP001501358">
    <property type="component" value="Unassembled WGS sequence"/>
</dbReference>
<reference evidence="2 3" key="1">
    <citation type="journal article" date="2019" name="Int. J. Syst. Evol. Microbiol.">
        <title>The Global Catalogue of Microorganisms (GCM) 10K type strain sequencing project: providing services to taxonomists for standard genome sequencing and annotation.</title>
        <authorList>
            <consortium name="The Broad Institute Genomics Platform"/>
            <consortium name="The Broad Institute Genome Sequencing Center for Infectious Disease"/>
            <person name="Wu L."/>
            <person name="Ma J."/>
        </authorList>
    </citation>
    <scope>NUCLEOTIDE SEQUENCE [LARGE SCALE GENOMIC DNA]</scope>
    <source>
        <strain evidence="2 3">JCM 6307</strain>
    </source>
</reference>
<dbReference type="Gene3D" id="1.10.530.10">
    <property type="match status" value="1"/>
</dbReference>
<evidence type="ECO:0008006" key="4">
    <source>
        <dbReference type="Google" id="ProtNLM"/>
    </source>
</evidence>
<evidence type="ECO:0000313" key="2">
    <source>
        <dbReference type="EMBL" id="GAA2509443.1"/>
    </source>
</evidence>
<keyword evidence="3" id="KW-1185">Reference proteome</keyword>
<feature type="region of interest" description="Disordered" evidence="1">
    <location>
        <begin position="217"/>
        <end position="236"/>
    </location>
</feature>
<gene>
    <name evidence="2" type="ORF">GCM10010406_52360</name>
</gene>
<accession>A0ABN3MWB6</accession>
<protein>
    <recommendedName>
        <fullName evidence="4">WXG100 family type VII secretion target</fullName>
    </recommendedName>
</protein>
<organism evidence="2 3">
    <name type="scientific">Streptomyces thermolineatus</name>
    <dbReference type="NCBI Taxonomy" id="44033"/>
    <lineage>
        <taxon>Bacteria</taxon>
        <taxon>Bacillati</taxon>
        <taxon>Actinomycetota</taxon>
        <taxon>Actinomycetes</taxon>
        <taxon>Kitasatosporales</taxon>
        <taxon>Streptomycetaceae</taxon>
        <taxon>Streptomyces</taxon>
    </lineage>
</organism>
<evidence type="ECO:0000256" key="1">
    <source>
        <dbReference type="SAM" id="MobiDB-lite"/>
    </source>
</evidence>
<dbReference type="SUPFAM" id="SSF53955">
    <property type="entry name" value="Lysozyme-like"/>
    <property type="match status" value="1"/>
</dbReference>
<comment type="caution">
    <text evidence="2">The sequence shown here is derived from an EMBL/GenBank/DDBJ whole genome shotgun (WGS) entry which is preliminary data.</text>
</comment>
<dbReference type="EMBL" id="BAAATA010000048">
    <property type="protein sequence ID" value="GAA2509443.1"/>
    <property type="molecule type" value="Genomic_DNA"/>
</dbReference>